<dbReference type="PANTHER" id="PTHR33678:SF1">
    <property type="entry name" value="BLL1576 PROTEIN"/>
    <property type="match status" value="1"/>
</dbReference>
<dbReference type="PANTHER" id="PTHR33678">
    <property type="entry name" value="BLL1576 PROTEIN"/>
    <property type="match status" value="1"/>
</dbReference>
<comment type="caution">
    <text evidence="2">The sequence shown here is derived from an EMBL/GenBank/DDBJ whole genome shotgun (WGS) entry which is preliminary data.</text>
</comment>
<dbReference type="EMBL" id="JAVBIK010000003">
    <property type="protein sequence ID" value="MDT7520707.1"/>
    <property type="molecule type" value="Genomic_DNA"/>
</dbReference>
<dbReference type="Pfam" id="PF03050">
    <property type="entry name" value="DDE_Tnp_IS66"/>
    <property type="match status" value="1"/>
</dbReference>
<sequence length="125" mass="13729">MRTAYAQPSPLPKCNADASLLAQILTATFADHVPLNRQSMIFGRHGFPVPRSTLDDWKLGSAELLEVLRAPLIAHTLSAPRLHSDDTTVRLRDANKDTTHTSRLWAYLGAGQRQSNRSLSGVLAN</sequence>
<feature type="domain" description="Transposase IS66 central" evidence="1">
    <location>
        <begin position="14"/>
        <end position="111"/>
    </location>
</feature>
<evidence type="ECO:0000313" key="3">
    <source>
        <dbReference type="Proteomes" id="UP001321700"/>
    </source>
</evidence>
<protein>
    <submittedName>
        <fullName evidence="2">Transposase</fullName>
    </submittedName>
</protein>
<keyword evidence="3" id="KW-1185">Reference proteome</keyword>
<reference evidence="2 3" key="1">
    <citation type="submission" date="2023-08" db="EMBL/GenBank/DDBJ databases">
        <title>Rhodoferax potami sp. nov. and Rhodoferax mekongensis sp. nov., isolated from the Mekong River in Thailand.</title>
        <authorList>
            <person name="Kitikhun S."/>
            <person name="Charoenyingcharoen P."/>
            <person name="Siriarchawattana P."/>
            <person name="Likhitrattanapisal S."/>
            <person name="Nilsakha T."/>
            <person name="Chanpet A."/>
            <person name="Rattanawaree P."/>
            <person name="Ingsriswang S."/>
        </authorList>
    </citation>
    <scope>NUCLEOTIDE SEQUENCE [LARGE SCALE GENOMIC DNA]</scope>
    <source>
        <strain evidence="2 3">TBRC 17660</strain>
    </source>
</reference>
<dbReference type="InterPro" id="IPR004291">
    <property type="entry name" value="Transposase_IS66_central"/>
</dbReference>
<evidence type="ECO:0000313" key="2">
    <source>
        <dbReference type="EMBL" id="MDT7520707.1"/>
    </source>
</evidence>
<dbReference type="RefSeq" id="WP_313876379.1">
    <property type="nucleotide sequence ID" value="NZ_JAVBIK010000003.1"/>
</dbReference>
<name>A0ABU3KSI5_9BURK</name>
<accession>A0ABU3KSI5</accession>
<dbReference type="Proteomes" id="UP001321700">
    <property type="component" value="Unassembled WGS sequence"/>
</dbReference>
<dbReference type="InterPro" id="IPR052344">
    <property type="entry name" value="Transposase-related"/>
</dbReference>
<proteinExistence type="predicted"/>
<organism evidence="2 3">
    <name type="scientific">Rhodoferax potami</name>
    <dbReference type="NCBI Taxonomy" id="3068338"/>
    <lineage>
        <taxon>Bacteria</taxon>
        <taxon>Pseudomonadati</taxon>
        <taxon>Pseudomonadota</taxon>
        <taxon>Betaproteobacteria</taxon>
        <taxon>Burkholderiales</taxon>
        <taxon>Comamonadaceae</taxon>
        <taxon>Rhodoferax</taxon>
    </lineage>
</organism>
<gene>
    <name evidence="2" type="ORF">RAE19_18845</name>
</gene>
<evidence type="ECO:0000259" key="1">
    <source>
        <dbReference type="Pfam" id="PF03050"/>
    </source>
</evidence>